<comment type="caution">
    <text evidence="3">The sequence shown here is derived from an EMBL/GenBank/DDBJ whole genome shotgun (WGS) entry which is preliminary data.</text>
</comment>
<sequence length="969" mass="102842">MQKKLLSIVGFIGILLLSATRLSAQVTLSWPQNGMVFQRGQDNKASVKFIVTSTNGQAISSLQLLFYKYALAGGTQGPLNPVTGSSQGWTTVTISNAGTCQVTALVDMAGGMYKVRAKDNSGRETADFDIGVGEVFAIAGQSNASGLYNPTYPVNETGNPTFVRFFNEKDQSNGMQGFEENDPGKCPVCPPGSVNFQWYWGGVGNRLIQALNVPVAFYQNGMASTSVVEWRNSSQGRNTPFTNGTPRFVNGFPYRNLKNFLTGRARQTGLRAILWHQGENDRRDDPTTPNGSPSNSAGSFPRARRYFDVRTNSVNTAENDADVLNDLIGQTRVDLGADVPWVVAQTSRLRSLSDPLIREDQIKVIGYASHQNTNPSAPPKTFGDPYVSPYGRSNIFTGPNTDQFDDSYRLPDPDKTHFTSAGQSVVAAEWHKAMTTPYNGQSFFGNAVPVLNRGEVTGVTSVTCTPVASCNFAVTTTPVSASCNTATTLTAGCTGSDCGSVTYAWNGNGVAKTGASVGITTPATAGVYSYTVTATKAGCATKSSVLALTVNCATTPPPVVTGNFDGHLYAADCESFQGWVWDANQKNTPISVQLLDGTQVIATLTAGEFRQDLLNAGKGDGRHAFQYAIPTNLKDGLKHTLSARVTGSTFVLKSGPKIIQCQATGTPPPATNNLPQPPTVAPLTAQQGVAYSATLPAFTDPDGEALSYSLTSLPGGLSFNATSRVLSGTPTGSGTFSMPYKATDPRGGAGTTTVTLTVQPPVTQPPSSTTVTGNFEGYLDKVECGTIRGWIWDRNKPNTPMTLEFFANGTSIGTTEANIFRQDLLDAKKGNGVHGYSFTTPASLKNNTTYQISAKIKNSTYVLKGAPKTLTCSSSAARLSAGVDGGKLAVTVLGNPVTETVEVEIRGAEGQPVHLQLTDLNGRNVTEREVPAADAIEVQRLTIGRQQAGLLLLRVRSGQQAVTLKVLKQ</sequence>
<feature type="domain" description="Dystroglycan-type cadherin-like" evidence="2">
    <location>
        <begin position="675"/>
        <end position="765"/>
    </location>
</feature>
<feature type="region of interest" description="Disordered" evidence="1">
    <location>
        <begin position="277"/>
        <end position="303"/>
    </location>
</feature>
<dbReference type="SMART" id="SM00736">
    <property type="entry name" value="CADG"/>
    <property type="match status" value="1"/>
</dbReference>
<dbReference type="SUPFAM" id="SSF49313">
    <property type="entry name" value="Cadherin-like"/>
    <property type="match status" value="1"/>
</dbReference>
<reference evidence="4" key="1">
    <citation type="journal article" date="2019" name="Int. J. Syst. Evol. Microbiol.">
        <title>The Global Catalogue of Microorganisms (GCM) 10K type strain sequencing project: providing services to taxonomists for standard genome sequencing and annotation.</title>
        <authorList>
            <consortium name="The Broad Institute Genomics Platform"/>
            <consortium name="The Broad Institute Genome Sequencing Center for Infectious Disease"/>
            <person name="Wu L."/>
            <person name="Ma J."/>
        </authorList>
    </citation>
    <scope>NUCLEOTIDE SEQUENCE [LARGE SCALE GENOMIC DNA]</scope>
    <source>
        <strain evidence="4">CCUG 55608</strain>
    </source>
</reference>
<keyword evidence="4" id="KW-1185">Reference proteome</keyword>
<evidence type="ECO:0000313" key="3">
    <source>
        <dbReference type="EMBL" id="MFD1145104.1"/>
    </source>
</evidence>
<feature type="compositionally biased region" description="Polar residues" evidence="1">
    <location>
        <begin position="287"/>
        <end position="298"/>
    </location>
</feature>
<evidence type="ECO:0000313" key="4">
    <source>
        <dbReference type="Proteomes" id="UP001597116"/>
    </source>
</evidence>
<dbReference type="InterPro" id="IPR006644">
    <property type="entry name" value="Cadg"/>
</dbReference>
<evidence type="ECO:0000256" key="1">
    <source>
        <dbReference type="SAM" id="MobiDB-lite"/>
    </source>
</evidence>
<dbReference type="RefSeq" id="WP_265994164.1">
    <property type="nucleotide sequence ID" value="NZ_CP110973.1"/>
</dbReference>
<dbReference type="Gene3D" id="3.40.50.1110">
    <property type="entry name" value="SGNH hydrolase"/>
    <property type="match status" value="1"/>
</dbReference>
<dbReference type="InterPro" id="IPR015919">
    <property type="entry name" value="Cadherin-like_sf"/>
</dbReference>
<evidence type="ECO:0000259" key="2">
    <source>
        <dbReference type="SMART" id="SM00736"/>
    </source>
</evidence>
<gene>
    <name evidence="3" type="ORF">ACFQ4C_28500</name>
</gene>
<accession>A0ABW3QDW7</accession>
<dbReference type="SUPFAM" id="SSF52266">
    <property type="entry name" value="SGNH hydrolase"/>
    <property type="match status" value="1"/>
</dbReference>
<proteinExistence type="predicted"/>
<dbReference type="InterPro" id="IPR036514">
    <property type="entry name" value="SGNH_hydro_sf"/>
</dbReference>
<dbReference type="Gene3D" id="2.60.40.10">
    <property type="entry name" value="Immunoglobulins"/>
    <property type="match status" value="2"/>
</dbReference>
<dbReference type="Proteomes" id="UP001597116">
    <property type="component" value="Unassembled WGS sequence"/>
</dbReference>
<dbReference type="InterPro" id="IPR013783">
    <property type="entry name" value="Ig-like_fold"/>
</dbReference>
<name>A0ABW3QDW7_9BACT</name>
<dbReference type="EMBL" id="JBHTLP010000024">
    <property type="protein sequence ID" value="MFD1145104.1"/>
    <property type="molecule type" value="Genomic_DNA"/>
</dbReference>
<dbReference type="Pfam" id="PF05345">
    <property type="entry name" value="He_PIG"/>
    <property type="match status" value="1"/>
</dbReference>
<protein>
    <submittedName>
        <fullName evidence="3">Ig domain-containing protein</fullName>
    </submittedName>
</protein>
<organism evidence="3 4">
    <name type="scientific">Larkinella insperata</name>
    <dbReference type="NCBI Taxonomy" id="332158"/>
    <lineage>
        <taxon>Bacteria</taxon>
        <taxon>Pseudomonadati</taxon>
        <taxon>Bacteroidota</taxon>
        <taxon>Cytophagia</taxon>
        <taxon>Cytophagales</taxon>
        <taxon>Spirosomataceae</taxon>
        <taxon>Larkinella</taxon>
    </lineage>
</organism>